<dbReference type="EMBL" id="JBBLZC010000025">
    <property type="protein sequence ID" value="MEK0085341.1"/>
    <property type="molecule type" value="Genomic_DNA"/>
</dbReference>
<protein>
    <submittedName>
        <fullName evidence="2">DUF1127 domain-containing protein</fullName>
    </submittedName>
</protein>
<proteinExistence type="predicted"/>
<reference evidence="2 3" key="1">
    <citation type="submission" date="2024-01" db="EMBL/GenBank/DDBJ databases">
        <title>Multi-omics insights into the function and evolution of sodium benzoate biodegradation pathways in Benzoatithermus flavus gen. nov., sp. nov. from hot spring.</title>
        <authorList>
            <person name="Hu C.-J."/>
            <person name="Li W.-J."/>
        </authorList>
    </citation>
    <scope>NUCLEOTIDE SEQUENCE [LARGE SCALE GENOMIC DNA]</scope>
    <source>
        <strain evidence="2 3">SYSU G07066</strain>
    </source>
</reference>
<comment type="caution">
    <text evidence="2">The sequence shown here is derived from an EMBL/GenBank/DDBJ whole genome shotgun (WGS) entry which is preliminary data.</text>
</comment>
<accession>A0ABU8XVW5</accession>
<dbReference type="InterPro" id="IPR009506">
    <property type="entry name" value="YjiS-like"/>
</dbReference>
<sequence>MPDPTSGARPRTVLGGLLLRAREQLRYWRALHVLRRLDDRDLDDIGIARVDFPALARRHARGATPLVRPFRDRRGTLPPNAG</sequence>
<evidence type="ECO:0000313" key="3">
    <source>
        <dbReference type="Proteomes" id="UP001375743"/>
    </source>
</evidence>
<evidence type="ECO:0000313" key="2">
    <source>
        <dbReference type="EMBL" id="MEK0085341.1"/>
    </source>
</evidence>
<organism evidence="2 3">
    <name type="scientific">Benzoatithermus flavus</name>
    <dbReference type="NCBI Taxonomy" id="3108223"/>
    <lineage>
        <taxon>Bacteria</taxon>
        <taxon>Pseudomonadati</taxon>
        <taxon>Pseudomonadota</taxon>
        <taxon>Alphaproteobacteria</taxon>
        <taxon>Geminicoccales</taxon>
        <taxon>Geminicoccaceae</taxon>
        <taxon>Benzoatithermus</taxon>
    </lineage>
</organism>
<dbReference type="Proteomes" id="UP001375743">
    <property type="component" value="Unassembled WGS sequence"/>
</dbReference>
<keyword evidence="3" id="KW-1185">Reference proteome</keyword>
<name>A0ABU8XVW5_9PROT</name>
<gene>
    <name evidence="2" type="ORF">U1T56_19490</name>
</gene>
<feature type="domain" description="YjiS-like" evidence="1">
    <location>
        <begin position="20"/>
        <end position="49"/>
    </location>
</feature>
<dbReference type="Pfam" id="PF06568">
    <property type="entry name" value="YjiS-like"/>
    <property type="match status" value="1"/>
</dbReference>
<evidence type="ECO:0000259" key="1">
    <source>
        <dbReference type="Pfam" id="PF06568"/>
    </source>
</evidence>
<dbReference type="RefSeq" id="WP_418161188.1">
    <property type="nucleotide sequence ID" value="NZ_JBBLZC010000025.1"/>
</dbReference>